<keyword evidence="2" id="KW-1185">Reference proteome</keyword>
<organism evidence="1 2">
    <name type="scientific">Micromonospora rosaria</name>
    <dbReference type="NCBI Taxonomy" id="47874"/>
    <lineage>
        <taxon>Bacteria</taxon>
        <taxon>Bacillati</taxon>
        <taxon>Actinomycetota</taxon>
        <taxon>Actinomycetes</taxon>
        <taxon>Micromonosporales</taxon>
        <taxon>Micromonosporaceae</taxon>
        <taxon>Micromonospora</taxon>
    </lineage>
</organism>
<sequence>MSDPLASVNSSRYLKTVPVRAERSTWLGRKDGSPVMLLPTIVTPAIVTGTVNVATQVVAQVTGVRQPDPNATDPSNLA</sequence>
<proteinExistence type="predicted"/>
<comment type="caution">
    <text evidence="1">The sequence shown here is derived from an EMBL/GenBank/DDBJ whole genome shotgun (WGS) entry which is preliminary data.</text>
</comment>
<dbReference type="RefSeq" id="WP_067365840.1">
    <property type="nucleotide sequence ID" value="NZ_JBIUBN010000022.1"/>
</dbReference>
<protein>
    <submittedName>
        <fullName evidence="1">Uncharacterized protein</fullName>
    </submittedName>
</protein>
<name>A0A136PRT8_9ACTN</name>
<evidence type="ECO:0000313" key="1">
    <source>
        <dbReference type="EMBL" id="KXK61182.1"/>
    </source>
</evidence>
<dbReference type="AlphaFoldDB" id="A0A136PRT8"/>
<dbReference type="EMBL" id="LRQV01000047">
    <property type="protein sequence ID" value="KXK61182.1"/>
    <property type="molecule type" value="Genomic_DNA"/>
</dbReference>
<accession>A0A136PRT8</accession>
<evidence type="ECO:0000313" key="2">
    <source>
        <dbReference type="Proteomes" id="UP000070620"/>
    </source>
</evidence>
<dbReference type="Proteomes" id="UP000070620">
    <property type="component" value="Unassembled WGS sequence"/>
</dbReference>
<gene>
    <name evidence="1" type="ORF">AWW66_14825</name>
</gene>
<reference evidence="1 2" key="1">
    <citation type="submission" date="2016-01" db="EMBL/GenBank/DDBJ databases">
        <title>Whole genome sequence and analysis of Micromonospora rosaria DSM 803, which can produce antibacterial substance rosamicin.</title>
        <authorList>
            <person name="Yang H."/>
            <person name="He X."/>
            <person name="Zhu D."/>
        </authorList>
    </citation>
    <scope>NUCLEOTIDE SEQUENCE [LARGE SCALE GENOMIC DNA]</scope>
    <source>
        <strain evidence="1 2">DSM 803</strain>
    </source>
</reference>